<comment type="caution">
    <text evidence="2">The sequence shown here is derived from an EMBL/GenBank/DDBJ whole genome shotgun (WGS) entry which is preliminary data.</text>
</comment>
<dbReference type="Pfam" id="PF05270">
    <property type="entry name" value="AbfB"/>
    <property type="match status" value="1"/>
</dbReference>
<dbReference type="InterPro" id="IPR036195">
    <property type="entry name" value="AbfB_ABD_sf"/>
</dbReference>
<dbReference type="InterPro" id="IPR007934">
    <property type="entry name" value="AbfB_ABD"/>
</dbReference>
<proteinExistence type="predicted"/>
<keyword evidence="3" id="KW-1185">Reference proteome</keyword>
<dbReference type="RefSeq" id="WP_110562306.1">
    <property type="nucleotide sequence ID" value="NZ_PYBV01000005.1"/>
</dbReference>
<sequence>MDLERPAGLAAGGCYSFESINFLAQYLRHQNSRVRNSPDDGSALMRTDATWCARVGPTGAGVSLESHNFRGRYLSRRWPSPAGASGVTRRPGGRFSGHEEKWCVVATVHHGRLSAPAAPDRRVIAHIGAPPSPGHREFPEAEWTRWRSPDVALGGPARLGRLTARTGPQLAAGQALPSAAFRKYVGP</sequence>
<dbReference type="EMBL" id="PYBV01000005">
    <property type="protein sequence ID" value="PYC75094.1"/>
    <property type="molecule type" value="Genomic_DNA"/>
</dbReference>
<organism evidence="2 3">
    <name type="scientific">Micromonospora arborensis</name>
    <dbReference type="NCBI Taxonomy" id="2116518"/>
    <lineage>
        <taxon>Bacteria</taxon>
        <taxon>Bacillati</taxon>
        <taxon>Actinomycetota</taxon>
        <taxon>Actinomycetes</taxon>
        <taxon>Micromonosporales</taxon>
        <taxon>Micromonosporaceae</taxon>
        <taxon>Micromonospora</taxon>
    </lineage>
</organism>
<evidence type="ECO:0000259" key="1">
    <source>
        <dbReference type="Pfam" id="PF05270"/>
    </source>
</evidence>
<dbReference type="Proteomes" id="UP000248333">
    <property type="component" value="Unassembled WGS sequence"/>
</dbReference>
<protein>
    <recommendedName>
        <fullName evidence="1">Alpha-L-arabinofuranosidase B arabinose-binding domain-containing protein</fullName>
    </recommendedName>
</protein>
<dbReference type="Gene3D" id="2.80.10.50">
    <property type="match status" value="1"/>
</dbReference>
<evidence type="ECO:0000313" key="2">
    <source>
        <dbReference type="EMBL" id="PYC75094.1"/>
    </source>
</evidence>
<dbReference type="AlphaFoldDB" id="A0A318NP47"/>
<feature type="domain" description="Alpha-L-arabinofuranosidase B arabinose-binding" evidence="1">
    <location>
        <begin position="7"/>
        <end position="74"/>
    </location>
</feature>
<name>A0A318NP47_9ACTN</name>
<evidence type="ECO:0000313" key="3">
    <source>
        <dbReference type="Proteomes" id="UP000248333"/>
    </source>
</evidence>
<accession>A0A318NP47</accession>
<reference evidence="2 3" key="1">
    <citation type="submission" date="2018-03" db="EMBL/GenBank/DDBJ databases">
        <title>Bioinformatic expansion and discovery of thiopeptide antibiotics.</title>
        <authorList>
            <person name="Schwalen C.J."/>
            <person name="Hudson G.A."/>
            <person name="Mitchell D.A."/>
        </authorList>
    </citation>
    <scope>NUCLEOTIDE SEQUENCE [LARGE SCALE GENOMIC DNA]</scope>
    <source>
        <strain evidence="2 3">NRRL 8041</strain>
    </source>
</reference>
<dbReference type="GO" id="GO:0046556">
    <property type="term" value="F:alpha-L-arabinofuranosidase activity"/>
    <property type="evidence" value="ECO:0007669"/>
    <property type="project" value="InterPro"/>
</dbReference>
<dbReference type="OrthoDB" id="3298420at2"/>
<dbReference type="SUPFAM" id="SSF110221">
    <property type="entry name" value="AbfB domain"/>
    <property type="match status" value="1"/>
</dbReference>
<gene>
    <name evidence="2" type="ORF">C7C45_04255</name>
</gene>
<dbReference type="GO" id="GO:0046373">
    <property type="term" value="P:L-arabinose metabolic process"/>
    <property type="evidence" value="ECO:0007669"/>
    <property type="project" value="InterPro"/>
</dbReference>